<accession>A0A2N5S8R9</accession>
<dbReference type="STRING" id="200324.A0A2N5S8R9"/>
<dbReference type="PANTHER" id="PTHR33069">
    <property type="entry name" value="CHROMOSOME 7, WHOLE GENOME SHOTGUN SEQUENCE-RELATED"/>
    <property type="match status" value="1"/>
</dbReference>
<gene>
    <name evidence="2" type="ORF">PCANC_24443</name>
</gene>
<feature type="compositionally biased region" description="Polar residues" evidence="1">
    <location>
        <begin position="60"/>
        <end position="89"/>
    </location>
</feature>
<evidence type="ECO:0000256" key="1">
    <source>
        <dbReference type="SAM" id="MobiDB-lite"/>
    </source>
</evidence>
<keyword evidence="3" id="KW-1185">Reference proteome</keyword>
<dbReference type="AlphaFoldDB" id="A0A2N5S8R9"/>
<proteinExistence type="predicted"/>
<sequence length="424" mass="48369">MSDSITKGIHALNINPAQKNSAEEGDSFQPILKGGVDSDEEEFYQDSLDSVDFTSYQDALPQNNANSVDSPSNQANVSQVDSPSNQESPLFQGELKPKKEAVDQLKSTFFPRLRRLITKLHLCSDPARLSNDPALYLQRILDFQPKFSHTIYHIKRALHILCPDKTIYLPKNDQPFQELKSFRICQFELYLSCVLWNEIHEFIQAPCASIERLGLSRVYSLARYGSIPTTWTPEDTSEVLGTIDSAIGCFTRSECELVLWDWSDEKIRGINKSMKNCHGLHQNEPVIQIAKSLLPIMKLSRLLLSKLPPCCEERLPHFTEMRTEQLESLEELPRKVVSCFGDFVKDLITASMQREGHHIHDFDEKARSLKSLLDSSSLIISLHIIPLISDADSFPGQNSFKTWHITWRDQFSLAMENLMRTIRS</sequence>
<dbReference type="EMBL" id="PGCJ01001095">
    <property type="protein sequence ID" value="PLW09638.1"/>
    <property type="molecule type" value="Genomic_DNA"/>
</dbReference>
<name>A0A2N5S8R9_9BASI</name>
<comment type="caution">
    <text evidence="2">The sequence shown here is derived from an EMBL/GenBank/DDBJ whole genome shotgun (WGS) entry which is preliminary data.</text>
</comment>
<reference evidence="2 3" key="1">
    <citation type="submission" date="2017-11" db="EMBL/GenBank/DDBJ databases">
        <title>De novo assembly and phasing of dikaryotic genomes from two isolates of Puccinia coronata f. sp. avenae, the causal agent of oat crown rust.</title>
        <authorList>
            <person name="Miller M.E."/>
            <person name="Zhang Y."/>
            <person name="Omidvar V."/>
            <person name="Sperschneider J."/>
            <person name="Schwessinger B."/>
            <person name="Raley C."/>
            <person name="Palmer J.M."/>
            <person name="Garnica D."/>
            <person name="Upadhyaya N."/>
            <person name="Rathjen J."/>
            <person name="Taylor J.M."/>
            <person name="Park R.F."/>
            <person name="Dodds P.N."/>
            <person name="Hirsch C.D."/>
            <person name="Kianian S.F."/>
            <person name="Figueroa M."/>
        </authorList>
    </citation>
    <scope>NUCLEOTIDE SEQUENCE [LARGE SCALE GENOMIC DNA]</scope>
    <source>
        <strain evidence="2">12NC29</strain>
    </source>
</reference>
<organism evidence="2 3">
    <name type="scientific">Puccinia coronata f. sp. avenae</name>
    <dbReference type="NCBI Taxonomy" id="200324"/>
    <lineage>
        <taxon>Eukaryota</taxon>
        <taxon>Fungi</taxon>
        <taxon>Dikarya</taxon>
        <taxon>Basidiomycota</taxon>
        <taxon>Pucciniomycotina</taxon>
        <taxon>Pucciniomycetes</taxon>
        <taxon>Pucciniales</taxon>
        <taxon>Pucciniaceae</taxon>
        <taxon>Puccinia</taxon>
    </lineage>
</organism>
<protein>
    <submittedName>
        <fullName evidence="2">Uncharacterized protein</fullName>
    </submittedName>
</protein>
<feature type="region of interest" description="Disordered" evidence="1">
    <location>
        <begin position="60"/>
        <end position="95"/>
    </location>
</feature>
<evidence type="ECO:0000313" key="2">
    <source>
        <dbReference type="EMBL" id="PLW09638.1"/>
    </source>
</evidence>
<dbReference type="Proteomes" id="UP000235388">
    <property type="component" value="Unassembled WGS sequence"/>
</dbReference>
<evidence type="ECO:0000313" key="3">
    <source>
        <dbReference type="Proteomes" id="UP000235388"/>
    </source>
</evidence>
<dbReference type="PANTHER" id="PTHR33069:SF3">
    <property type="entry name" value="DYNEIN HEAVY CHAIN TAIL DOMAIN-CONTAINING PROTEIN"/>
    <property type="match status" value="1"/>
</dbReference>
<feature type="region of interest" description="Disordered" evidence="1">
    <location>
        <begin position="1"/>
        <end position="40"/>
    </location>
</feature>